<proteinExistence type="predicted"/>
<comment type="caution">
    <text evidence="1">The sequence shown here is derived from an EMBL/GenBank/DDBJ whole genome shotgun (WGS) entry which is preliminary data.</text>
</comment>
<evidence type="ECO:0000313" key="2">
    <source>
        <dbReference type="Proteomes" id="UP000032582"/>
    </source>
</evidence>
<gene>
    <name evidence="1" type="ORF">UA45_21435</name>
</gene>
<protein>
    <submittedName>
        <fullName evidence="1">Membrane protein</fullName>
    </submittedName>
</protein>
<name>A0A0D8L264_MORMO</name>
<dbReference type="AlphaFoldDB" id="A0A0D8L264"/>
<sequence length="69" mass="8186">MSEPIKSRIDFEEAPLSPPVQDIIKPAHQLRMMTAYSLNARNSRQNRRQTGKRKPCWIQALKPRRSLWR</sequence>
<reference evidence="1 2" key="1">
    <citation type="submission" date="2015-02" db="EMBL/GenBank/DDBJ databases">
        <title>Whole genome shotgun sequencing of cultured foodborne pathogen.</title>
        <authorList>
            <person name="Timme R."/>
            <person name="Allard M.W."/>
            <person name="Strain E."/>
            <person name="Evans P.S."/>
            <person name="Brown E."/>
        </authorList>
    </citation>
    <scope>NUCLEOTIDE SEQUENCE [LARGE SCALE GENOMIC DNA]</scope>
    <source>
        <strain evidence="1 2">GCSL-TSO-24</strain>
    </source>
</reference>
<feature type="non-terminal residue" evidence="1">
    <location>
        <position position="69"/>
    </location>
</feature>
<evidence type="ECO:0000313" key="1">
    <source>
        <dbReference type="EMBL" id="KJF75877.1"/>
    </source>
</evidence>
<organism evidence="1 2">
    <name type="scientific">Morganella morganii</name>
    <name type="common">Proteus morganii</name>
    <dbReference type="NCBI Taxonomy" id="582"/>
    <lineage>
        <taxon>Bacteria</taxon>
        <taxon>Pseudomonadati</taxon>
        <taxon>Pseudomonadota</taxon>
        <taxon>Gammaproteobacteria</taxon>
        <taxon>Enterobacterales</taxon>
        <taxon>Morganellaceae</taxon>
        <taxon>Morganella</taxon>
    </lineage>
</organism>
<dbReference type="EMBL" id="JZSH01000491">
    <property type="protein sequence ID" value="KJF75877.1"/>
    <property type="molecule type" value="Genomic_DNA"/>
</dbReference>
<accession>A0A0D8L264</accession>
<dbReference type="Proteomes" id="UP000032582">
    <property type="component" value="Unassembled WGS sequence"/>
</dbReference>